<dbReference type="Pfam" id="PF00005">
    <property type="entry name" value="ABC_tran"/>
    <property type="match status" value="2"/>
</dbReference>
<dbReference type="CDD" id="cd03216">
    <property type="entry name" value="ABC_Carb_Monos_I"/>
    <property type="match status" value="1"/>
</dbReference>
<proteinExistence type="predicted"/>
<dbReference type="GO" id="GO:0016887">
    <property type="term" value="F:ATP hydrolysis activity"/>
    <property type="evidence" value="ECO:0007669"/>
    <property type="project" value="InterPro"/>
</dbReference>
<dbReference type="SUPFAM" id="SSF52540">
    <property type="entry name" value="P-loop containing nucleoside triphosphate hydrolases"/>
    <property type="match status" value="2"/>
</dbReference>
<organism evidence="10 11">
    <name type="scientific">Halioglobus maricola</name>
    <dbReference type="NCBI Taxonomy" id="2601894"/>
    <lineage>
        <taxon>Bacteria</taxon>
        <taxon>Pseudomonadati</taxon>
        <taxon>Pseudomonadota</taxon>
        <taxon>Gammaproteobacteria</taxon>
        <taxon>Cellvibrionales</taxon>
        <taxon>Halieaceae</taxon>
        <taxon>Halioglobus</taxon>
    </lineage>
</organism>
<dbReference type="RefSeq" id="WP_153239923.1">
    <property type="nucleotide sequence ID" value="NZ_CP036422.1"/>
</dbReference>
<dbReference type="Gene3D" id="3.40.50.300">
    <property type="entry name" value="P-loop containing nucleotide triphosphate hydrolases"/>
    <property type="match status" value="2"/>
</dbReference>
<accession>A0A5P9NLT7</accession>
<keyword evidence="1" id="KW-0813">Transport</keyword>
<sequence>MYKSFASPVLTNLDLDILPGEIHALMGSNGAGKSTLCNLITGIHPPNAGNMEFDGQPHAPATLKAAETIGIQMVMQELNLFPTLSVAENLSFSSLGGRAGLINHSSVVERARHMLAQLEMDDMDPETPVSALGVGHQQLIEIARAISQDVKLLILDEPTASLTDPQIETLFKRLNAMREKGVSVIYISHRMDEIARIADRVSVLRDGELVATLAIADAAPDTIVNLMAGELPEQDEHSSHKTSAETSAEVLLRVEGLSVAGSIDNVSFDIRAGEVLGIGGLIGSGRTELLRAIFGADKASGGRLKFASDGLSSSRLMQSPREAIAAGIGLVVEDRKDQGLLLGDTISSNICLGQLQGLSNRAGVIAADKEAAMATDAAQELQIKYDDLQQPVTQLSGGNQQKVLIARWLLNDLPILLFDEPTRGVDARAKASIQALLRELAAKGKAVVVVSSETDELIKVSDRILVMSNGRHAGEFNAADVTEEQLLEASFKHYSKAQHA</sequence>
<feature type="domain" description="ABC transporter" evidence="9">
    <location>
        <begin position="246"/>
        <end position="494"/>
    </location>
</feature>
<dbReference type="PANTHER" id="PTHR43790">
    <property type="entry name" value="CARBOHYDRATE TRANSPORT ATP-BINDING PROTEIN MG119-RELATED"/>
    <property type="match status" value="1"/>
</dbReference>
<name>A0A5P9NLT7_9GAMM</name>
<feature type="domain" description="ABC transporter" evidence="9">
    <location>
        <begin position="2"/>
        <end position="231"/>
    </location>
</feature>
<keyword evidence="8" id="KW-0472">Membrane</keyword>
<reference evidence="10 11" key="1">
    <citation type="submission" date="2019-02" db="EMBL/GenBank/DDBJ databases">
        <authorList>
            <person name="Li S.-H."/>
        </authorList>
    </citation>
    <scope>NUCLEOTIDE SEQUENCE [LARGE SCALE GENOMIC DNA]</scope>
    <source>
        <strain evidence="10 11">IMCC14385</strain>
    </source>
</reference>
<evidence type="ECO:0000259" key="9">
    <source>
        <dbReference type="PROSITE" id="PS50893"/>
    </source>
</evidence>
<dbReference type="InterPro" id="IPR003439">
    <property type="entry name" value="ABC_transporter-like_ATP-bd"/>
</dbReference>
<evidence type="ECO:0000256" key="2">
    <source>
        <dbReference type="ARBA" id="ARBA00022475"/>
    </source>
</evidence>
<evidence type="ECO:0000256" key="3">
    <source>
        <dbReference type="ARBA" id="ARBA00022597"/>
    </source>
</evidence>
<dbReference type="PROSITE" id="PS50893">
    <property type="entry name" value="ABC_TRANSPORTER_2"/>
    <property type="match status" value="2"/>
</dbReference>
<dbReference type="KEGG" id="halc:EY643_14605"/>
<dbReference type="OrthoDB" id="9776369at2"/>
<evidence type="ECO:0000313" key="10">
    <source>
        <dbReference type="EMBL" id="QFU76781.1"/>
    </source>
</evidence>
<dbReference type="PROSITE" id="PS00211">
    <property type="entry name" value="ABC_TRANSPORTER_1"/>
    <property type="match status" value="1"/>
</dbReference>
<evidence type="ECO:0000256" key="7">
    <source>
        <dbReference type="ARBA" id="ARBA00022967"/>
    </source>
</evidence>
<dbReference type="GO" id="GO:0005524">
    <property type="term" value="F:ATP binding"/>
    <property type="evidence" value="ECO:0007669"/>
    <property type="project" value="UniProtKB-KW"/>
</dbReference>
<keyword evidence="5" id="KW-0547">Nucleotide-binding</keyword>
<gene>
    <name evidence="10" type="ORF">EY643_14605</name>
</gene>
<dbReference type="InterPro" id="IPR017871">
    <property type="entry name" value="ABC_transporter-like_CS"/>
</dbReference>
<evidence type="ECO:0000256" key="5">
    <source>
        <dbReference type="ARBA" id="ARBA00022741"/>
    </source>
</evidence>
<dbReference type="PANTHER" id="PTHR43790:SF3">
    <property type="entry name" value="D-ALLOSE IMPORT ATP-BINDING PROTEIN ALSA-RELATED"/>
    <property type="match status" value="1"/>
</dbReference>
<evidence type="ECO:0000256" key="4">
    <source>
        <dbReference type="ARBA" id="ARBA00022737"/>
    </source>
</evidence>
<keyword evidence="7" id="KW-1278">Translocase</keyword>
<evidence type="ECO:0000313" key="11">
    <source>
        <dbReference type="Proteomes" id="UP000326287"/>
    </source>
</evidence>
<keyword evidence="11" id="KW-1185">Reference proteome</keyword>
<protein>
    <submittedName>
        <fullName evidence="10">Sugar ABC transporter ATP-binding protein</fullName>
    </submittedName>
</protein>
<evidence type="ECO:0000256" key="8">
    <source>
        <dbReference type="ARBA" id="ARBA00023136"/>
    </source>
</evidence>
<evidence type="ECO:0000256" key="1">
    <source>
        <dbReference type="ARBA" id="ARBA00022448"/>
    </source>
</evidence>
<dbReference type="SMART" id="SM00382">
    <property type="entry name" value="AAA"/>
    <property type="match status" value="2"/>
</dbReference>
<keyword evidence="3" id="KW-0762">Sugar transport</keyword>
<dbReference type="InterPro" id="IPR050107">
    <property type="entry name" value="ABC_carbohydrate_import_ATPase"/>
</dbReference>
<dbReference type="EMBL" id="CP036422">
    <property type="protein sequence ID" value="QFU76781.1"/>
    <property type="molecule type" value="Genomic_DNA"/>
</dbReference>
<keyword evidence="6 10" id="KW-0067">ATP-binding</keyword>
<dbReference type="AlphaFoldDB" id="A0A5P9NLT7"/>
<dbReference type="InterPro" id="IPR003593">
    <property type="entry name" value="AAA+_ATPase"/>
</dbReference>
<keyword evidence="2" id="KW-1003">Cell membrane</keyword>
<dbReference type="InterPro" id="IPR027417">
    <property type="entry name" value="P-loop_NTPase"/>
</dbReference>
<keyword evidence="4" id="KW-0677">Repeat</keyword>
<dbReference type="Proteomes" id="UP000326287">
    <property type="component" value="Chromosome"/>
</dbReference>
<evidence type="ECO:0000256" key="6">
    <source>
        <dbReference type="ARBA" id="ARBA00022840"/>
    </source>
</evidence>
<dbReference type="CDD" id="cd03215">
    <property type="entry name" value="ABC_Carb_Monos_II"/>
    <property type="match status" value="1"/>
</dbReference>